<evidence type="ECO:0000256" key="1">
    <source>
        <dbReference type="SAM" id="Phobius"/>
    </source>
</evidence>
<keyword evidence="1" id="KW-0812">Transmembrane</keyword>
<organism evidence="2 3">
    <name type="scientific">Streptomyces turgidiscabies</name>
    <dbReference type="NCBI Taxonomy" id="85558"/>
    <lineage>
        <taxon>Bacteria</taxon>
        <taxon>Bacillati</taxon>
        <taxon>Actinomycetota</taxon>
        <taxon>Actinomycetes</taxon>
        <taxon>Kitasatosporales</taxon>
        <taxon>Streptomycetaceae</taxon>
        <taxon>Streptomyces</taxon>
    </lineage>
</organism>
<keyword evidence="3" id="KW-1185">Reference proteome</keyword>
<protein>
    <submittedName>
        <fullName evidence="2">Uncharacterized protein</fullName>
    </submittedName>
</protein>
<keyword evidence="1" id="KW-1133">Transmembrane helix</keyword>
<reference evidence="2 3" key="1">
    <citation type="submission" date="2023-07" db="EMBL/GenBank/DDBJ databases">
        <title>Comparative genomics of wheat-associated soil bacteria to identify genetic determinants of phenazine resistance.</title>
        <authorList>
            <person name="Mouncey N."/>
        </authorList>
    </citation>
    <scope>NUCLEOTIDE SEQUENCE [LARGE SCALE GENOMIC DNA]</scope>
    <source>
        <strain evidence="2 3">W2I16</strain>
    </source>
</reference>
<feature type="transmembrane region" description="Helical" evidence="1">
    <location>
        <begin position="56"/>
        <end position="74"/>
    </location>
</feature>
<name>A0ABU0RPH6_9ACTN</name>
<gene>
    <name evidence="2" type="ORF">QFZ49_003836</name>
</gene>
<sequence length="92" mass="9221">MSAGETVPTATTKATAKAVTALLPPANAGRDVPPGRPDPYCLPAPPGAVGVYAPEAFAAFAAAFISCLCALTLTRDSGPVMSATERKDFGSP</sequence>
<accession>A0ABU0RPH6</accession>
<comment type="caution">
    <text evidence="2">The sequence shown here is derived from an EMBL/GenBank/DDBJ whole genome shotgun (WGS) entry which is preliminary data.</text>
</comment>
<dbReference type="EMBL" id="JAUSZS010000004">
    <property type="protein sequence ID" value="MDQ0933896.1"/>
    <property type="molecule type" value="Genomic_DNA"/>
</dbReference>
<dbReference type="Proteomes" id="UP001223072">
    <property type="component" value="Unassembled WGS sequence"/>
</dbReference>
<proteinExistence type="predicted"/>
<evidence type="ECO:0000313" key="3">
    <source>
        <dbReference type="Proteomes" id="UP001223072"/>
    </source>
</evidence>
<keyword evidence="1" id="KW-0472">Membrane</keyword>
<evidence type="ECO:0000313" key="2">
    <source>
        <dbReference type="EMBL" id="MDQ0933896.1"/>
    </source>
</evidence>